<dbReference type="NCBIfam" id="TIGR01529">
    <property type="entry name" value="argR_whole"/>
    <property type="match status" value="1"/>
</dbReference>
<dbReference type="EMBL" id="CP021920">
    <property type="protein sequence ID" value="ASB86786.1"/>
    <property type="molecule type" value="Genomic_DNA"/>
</dbReference>
<dbReference type="InterPro" id="IPR020899">
    <property type="entry name" value="Arg_repress_C"/>
</dbReference>
<organism evidence="11 12">
    <name type="scientific">Bacillus sonorensis</name>
    <dbReference type="NCBI Taxonomy" id="119858"/>
    <lineage>
        <taxon>Bacteria</taxon>
        <taxon>Bacillati</taxon>
        <taxon>Bacillota</taxon>
        <taxon>Bacilli</taxon>
        <taxon>Bacillales</taxon>
        <taxon>Bacillaceae</taxon>
        <taxon>Bacillus</taxon>
    </lineage>
</organism>
<evidence type="ECO:0000259" key="10">
    <source>
        <dbReference type="Pfam" id="PF02863"/>
    </source>
</evidence>
<dbReference type="RefSeq" id="WP_006639629.1">
    <property type="nucleotide sequence ID" value="NZ_BORD01000001.1"/>
</dbReference>
<evidence type="ECO:0000256" key="4">
    <source>
        <dbReference type="ARBA" id="ARBA00023015"/>
    </source>
</evidence>
<keyword evidence="6 7" id="KW-0804">Transcription</keyword>
<evidence type="ECO:0000256" key="7">
    <source>
        <dbReference type="HAMAP-Rule" id="MF_00173"/>
    </source>
</evidence>
<dbReference type="Gene3D" id="3.30.1360.40">
    <property type="match status" value="1"/>
</dbReference>
<keyword evidence="3 7" id="KW-0963">Cytoplasm</keyword>
<evidence type="ECO:0000256" key="2">
    <source>
        <dbReference type="ARBA" id="ARBA00008316"/>
    </source>
</evidence>
<dbReference type="PRINTS" id="PR01467">
    <property type="entry name" value="ARGREPRESSOR"/>
</dbReference>
<dbReference type="GeneID" id="92855724"/>
<dbReference type="SUPFAM" id="SSF46785">
    <property type="entry name" value="Winged helix' DNA-binding domain"/>
    <property type="match status" value="1"/>
</dbReference>
<accession>A0ABN5A847</accession>
<dbReference type="InterPro" id="IPR036390">
    <property type="entry name" value="WH_DNA-bd_sf"/>
</dbReference>
<dbReference type="Gene3D" id="1.10.10.10">
    <property type="entry name" value="Winged helix-like DNA-binding domain superfamily/Winged helix DNA-binding domain"/>
    <property type="match status" value="1"/>
</dbReference>
<evidence type="ECO:0000313" key="11">
    <source>
        <dbReference type="EMBL" id="ASB86786.1"/>
    </source>
</evidence>
<dbReference type="SUPFAM" id="SSF55252">
    <property type="entry name" value="C-terminal domain of arginine repressor"/>
    <property type="match status" value="1"/>
</dbReference>
<dbReference type="HAMAP" id="MF_00173">
    <property type="entry name" value="Arg_repressor"/>
    <property type="match status" value="1"/>
</dbReference>
<evidence type="ECO:0000256" key="1">
    <source>
        <dbReference type="ARBA" id="ARBA00004496"/>
    </source>
</evidence>
<comment type="function">
    <text evidence="7">Regulates arginine biosynthesis genes.</text>
</comment>
<dbReference type="PANTHER" id="PTHR34471:SF1">
    <property type="entry name" value="ARGININE REPRESSOR"/>
    <property type="match status" value="1"/>
</dbReference>
<keyword evidence="4 7" id="KW-0805">Transcription regulation</keyword>
<keyword evidence="7" id="KW-0678">Repressor</keyword>
<keyword evidence="12" id="KW-1185">Reference proteome</keyword>
<keyword evidence="7" id="KW-0028">Amino-acid biosynthesis</keyword>
<sequence length="146" mass="16246">MDKQKRQWIIRQTILEHPVETQEQLVSLLKSRGVTASQSTISRDIKEMCLVKQSNENGRLVYLTNPTLSLNTTKILKEKMSDVVLQVTRSGNMVIIKTMPGNAHAIGVLLDQLGRPEMLGCICGNDTCLVISESPETAQSFCENLC</sequence>
<evidence type="ECO:0000256" key="8">
    <source>
        <dbReference type="NCBIfam" id="TIGR01529"/>
    </source>
</evidence>
<keyword evidence="7" id="KW-0055">Arginine biosynthesis</keyword>
<keyword evidence="5 7" id="KW-0238">DNA-binding</keyword>
<dbReference type="InterPro" id="IPR020900">
    <property type="entry name" value="Arg_repress_DNA-bd"/>
</dbReference>
<feature type="domain" description="Arginine repressor DNA-binding" evidence="9">
    <location>
        <begin position="1"/>
        <end position="63"/>
    </location>
</feature>
<evidence type="ECO:0000256" key="6">
    <source>
        <dbReference type="ARBA" id="ARBA00023163"/>
    </source>
</evidence>
<comment type="pathway">
    <text evidence="7">Amino-acid biosynthesis; L-arginine biosynthesis [regulation].</text>
</comment>
<dbReference type="InterPro" id="IPR036251">
    <property type="entry name" value="Arg_repress_C_sf"/>
</dbReference>
<name>A0ABN5A847_9BACI</name>
<dbReference type="PANTHER" id="PTHR34471">
    <property type="entry name" value="ARGININE REPRESSOR"/>
    <property type="match status" value="1"/>
</dbReference>
<dbReference type="Pfam" id="PF02863">
    <property type="entry name" value="Arg_repressor_C"/>
    <property type="match status" value="1"/>
</dbReference>
<evidence type="ECO:0000313" key="12">
    <source>
        <dbReference type="Proteomes" id="UP000196877"/>
    </source>
</evidence>
<dbReference type="Proteomes" id="UP000196877">
    <property type="component" value="Chromosome"/>
</dbReference>
<proteinExistence type="inferred from homology"/>
<gene>
    <name evidence="7" type="primary">argR</name>
    <name evidence="11" type="ORF">S101395_00231</name>
</gene>
<dbReference type="InterPro" id="IPR036388">
    <property type="entry name" value="WH-like_DNA-bd_sf"/>
</dbReference>
<evidence type="ECO:0000259" key="9">
    <source>
        <dbReference type="Pfam" id="PF01316"/>
    </source>
</evidence>
<reference evidence="11 12" key="1">
    <citation type="submission" date="2017-06" db="EMBL/GenBank/DDBJ databases">
        <title>Genome sequence of Bacillus sonorensis strain SRCM101395.</title>
        <authorList>
            <person name="Cho S.H."/>
        </authorList>
    </citation>
    <scope>NUCLEOTIDE SEQUENCE [LARGE SCALE GENOMIC DNA]</scope>
    <source>
        <strain evidence="11 12">SRCM101395</strain>
    </source>
</reference>
<evidence type="ECO:0000256" key="5">
    <source>
        <dbReference type="ARBA" id="ARBA00023125"/>
    </source>
</evidence>
<protein>
    <recommendedName>
        <fullName evidence="7 8">Arginine repressor</fullName>
    </recommendedName>
</protein>
<evidence type="ECO:0000256" key="3">
    <source>
        <dbReference type="ARBA" id="ARBA00022490"/>
    </source>
</evidence>
<dbReference type="InterPro" id="IPR001669">
    <property type="entry name" value="Arg_repress"/>
</dbReference>
<comment type="similarity">
    <text evidence="2 7">Belongs to the ArgR family.</text>
</comment>
<comment type="subcellular location">
    <subcellularLocation>
        <location evidence="1 7">Cytoplasm</location>
    </subcellularLocation>
</comment>
<dbReference type="Pfam" id="PF01316">
    <property type="entry name" value="Arg_repressor"/>
    <property type="match status" value="1"/>
</dbReference>
<feature type="domain" description="Arginine repressor C-terminal" evidence="10">
    <location>
        <begin position="81"/>
        <end position="145"/>
    </location>
</feature>